<proteinExistence type="inferred from homology"/>
<comment type="caution">
    <text evidence="13">The sequence shown here is derived from an EMBL/GenBank/DDBJ whole genome shotgun (WGS) entry which is preliminary data.</text>
</comment>
<keyword evidence="8 10" id="KW-0206">Cytoskeleton</keyword>
<dbReference type="PANTHER" id="PTHR12891">
    <property type="entry name" value="DNA REPAIR/TRANSCRIPTION PROTEIN MET18/MMS19"/>
    <property type="match status" value="1"/>
</dbReference>
<evidence type="ECO:0000256" key="9">
    <source>
        <dbReference type="ARBA" id="ARBA00023242"/>
    </source>
</evidence>
<evidence type="ECO:0000256" key="7">
    <source>
        <dbReference type="ARBA" id="ARBA00023204"/>
    </source>
</evidence>
<feature type="domain" description="MMS19 C-terminal" evidence="11">
    <location>
        <begin position="599"/>
        <end position="1044"/>
    </location>
</feature>
<keyword evidence="9 10" id="KW-0539">Nucleus</keyword>
<dbReference type="GO" id="GO:0006281">
    <property type="term" value="P:DNA repair"/>
    <property type="evidence" value="ECO:0007669"/>
    <property type="project" value="UniProtKB-UniRule"/>
</dbReference>
<evidence type="ECO:0000256" key="5">
    <source>
        <dbReference type="ARBA" id="ARBA00022737"/>
    </source>
</evidence>
<dbReference type="Proteomes" id="UP001205998">
    <property type="component" value="Unassembled WGS sequence"/>
</dbReference>
<sequence length="1094" mass="120053">MPLIMSAVDDKVLKTVCAFDLHLNLNLENLFGFLWQELSSHVTGTPTCVRIRQNIISKQTGTGVYLSLSSNSEQLSHHMNAVHSGNPEFVVPTRLSLTSSQTQTRGRGVQLLSEVLQESYSGLSESEVKVLVAFYENRLKDHYAITPHVLHGLAALAKCAALPPGAAVSILKALFQDVHVQSLMLKERSYVYNILISLMDSREKELKGLGPDFVFGFVQAMDGERDPRNLLLVFQIARNIIHRGYDLNQFTEELFEVTSCYFPVDFTPPANNPHGITQEDLILALRAVLTGTARFAEFLVPLLIEKLDSEVQDAKVDSLKTLAACGPVYGHKELAEFLPGLWSSIRREVFQTASEKVESAGLAALGAITSCLARTVLTSNSGDALQMFLELVLKDCQHHLCEPDLKLVWPSAKLLQAASGASYRSSLIVTAAVLPALFEQYNSRTQCAHRRTLLEVLQGFIQPTVSSQPAEREDNVLLPFQKSLCNVVFSALAESNAALQVTAMKVLATLGTQSGLLTEADMEIAVEHLTRLVVEENDSQVSSAVTDCAGSLARLHPALFASRMVPRLKDEIFTEPMAEGDASPARIRSRAAARERSVTALASVSLRISVVQESVPVLLQVLAAAHKGSSGFSAEEVIWACRGLWRIAEETHHTVEIADFFHATVIPRLMGLSLHAAVHSQKCSSPLTEEAVLSALVPVISTACAALQPAPATRMAAQAVSLFLDGDVSWLPENAYPSNIQLLEVDIPDLDRLLVQLEELIFTCTLTREHSYGKNEPVLVMFPLRAGQTVDIPDLDRLLVQLEELIFTCTHSFSYTSAAKCFAGLINKRAAGPALDAVLEKTLSRISATLECESSAQRVQAFTLLIWVTKALLLRYHPLSPVLTDKLFGLLNDDQLGSQAADGFSLLMSDSPDVLNRSCHADVRIMYRQRFFTENSAKLVQGFNSAELEKRSVFLKALSHLVNNLPRQVQLTELPALLPLLLEALTCPDDAVQLSTLSCFQPLIMEPPPTLSTQLEALFTRLLALTTSPAMKVRMAALRCVHALSRLPSHMVLPFRPRVLKSLARPLDDKKRLVRKEAVAARSEWFLLGSPGGR</sequence>
<gene>
    <name evidence="13" type="ORF">C0J50_5705</name>
</gene>
<evidence type="ECO:0000256" key="8">
    <source>
        <dbReference type="ARBA" id="ARBA00023212"/>
    </source>
</evidence>
<feature type="domain" description="MMS19 N-terminal" evidence="12">
    <location>
        <begin position="96"/>
        <end position="351"/>
    </location>
</feature>
<dbReference type="Pfam" id="PF12460">
    <property type="entry name" value="MMS19_C"/>
    <property type="match status" value="1"/>
</dbReference>
<dbReference type="GO" id="GO:0071817">
    <property type="term" value="C:MMXD complex"/>
    <property type="evidence" value="ECO:0007669"/>
    <property type="project" value="TreeGrafter"/>
</dbReference>
<comment type="subcellular location">
    <subcellularLocation>
        <location evidence="2 10">Cytoplasm</location>
        <location evidence="2 10">Cytoskeleton</location>
        <location evidence="2 10">Spindle</location>
    </subcellularLocation>
    <subcellularLocation>
        <location evidence="1 10">Nucleus</location>
    </subcellularLocation>
</comment>
<evidence type="ECO:0000256" key="1">
    <source>
        <dbReference type="ARBA" id="ARBA00004123"/>
    </source>
</evidence>
<evidence type="ECO:0000256" key="4">
    <source>
        <dbReference type="ARBA" id="ARBA00022490"/>
    </source>
</evidence>
<evidence type="ECO:0000256" key="3">
    <source>
        <dbReference type="ARBA" id="ARBA00009340"/>
    </source>
</evidence>
<dbReference type="FunFam" id="1.25.10.10:FF:000114">
    <property type="entry name" value="MMS19 nucleotide excision repair protein homolog isoform X2"/>
    <property type="match status" value="1"/>
</dbReference>
<dbReference type="Pfam" id="PF14500">
    <property type="entry name" value="MMS19_N"/>
    <property type="match status" value="1"/>
</dbReference>
<keyword evidence="6 10" id="KW-0227">DNA damage</keyword>
<dbReference type="InterPro" id="IPR039920">
    <property type="entry name" value="MMS19"/>
</dbReference>
<comment type="function">
    <text evidence="10">Key component of the cytosolic iron-sulfur protein assembly (CIA) complex, a multiprotein complex that mediates the incorporation of iron-sulfur cluster into apoproteins specifically involved in DNA metabolism and genomic integrity. In the CIA complex, MMS19 acts as an adapter between early-acting CIA components and a subset of cellular target iron-sulfur proteins.</text>
</comment>
<keyword evidence="4 10" id="KW-0963">Cytoplasm</keyword>
<keyword evidence="5" id="KW-0677">Repeat</keyword>
<evidence type="ECO:0000313" key="14">
    <source>
        <dbReference type="Proteomes" id="UP001205998"/>
    </source>
</evidence>
<dbReference type="InterPro" id="IPR029240">
    <property type="entry name" value="MMS19_N"/>
</dbReference>
<name>A0AAD5A5B1_SILAS</name>
<evidence type="ECO:0000256" key="6">
    <source>
        <dbReference type="ARBA" id="ARBA00022763"/>
    </source>
</evidence>
<keyword evidence="14" id="KW-1185">Reference proteome</keyword>
<dbReference type="InterPro" id="IPR016024">
    <property type="entry name" value="ARM-type_fold"/>
</dbReference>
<dbReference type="AlphaFoldDB" id="A0AAD5A5B1"/>
<keyword evidence="7 10" id="KW-0234">DNA repair</keyword>
<dbReference type="SUPFAM" id="SSF48371">
    <property type="entry name" value="ARM repeat"/>
    <property type="match status" value="1"/>
</dbReference>
<dbReference type="EMBL" id="MU575040">
    <property type="protein sequence ID" value="KAI5609725.1"/>
    <property type="molecule type" value="Genomic_DNA"/>
</dbReference>
<accession>A0AAD5A5B1</accession>
<dbReference type="GO" id="GO:0016226">
    <property type="term" value="P:iron-sulfur cluster assembly"/>
    <property type="evidence" value="ECO:0007669"/>
    <property type="project" value="UniProtKB-UniRule"/>
</dbReference>
<dbReference type="GO" id="GO:0097361">
    <property type="term" value="C:cytosolic [4Fe-4S] assembly targeting complex"/>
    <property type="evidence" value="ECO:0007669"/>
    <property type="project" value="UniProtKB-UniRule"/>
</dbReference>
<dbReference type="GO" id="GO:0051604">
    <property type="term" value="P:protein maturation"/>
    <property type="evidence" value="ECO:0007669"/>
    <property type="project" value="UniProtKB-UniRule"/>
</dbReference>
<evidence type="ECO:0000313" key="13">
    <source>
        <dbReference type="EMBL" id="KAI5609725.1"/>
    </source>
</evidence>
<organism evidence="13 14">
    <name type="scientific">Silurus asotus</name>
    <name type="common">Amur catfish</name>
    <name type="synonym">Parasilurus asotus</name>
    <dbReference type="NCBI Taxonomy" id="30991"/>
    <lineage>
        <taxon>Eukaryota</taxon>
        <taxon>Metazoa</taxon>
        <taxon>Chordata</taxon>
        <taxon>Craniata</taxon>
        <taxon>Vertebrata</taxon>
        <taxon>Euteleostomi</taxon>
        <taxon>Actinopterygii</taxon>
        <taxon>Neopterygii</taxon>
        <taxon>Teleostei</taxon>
        <taxon>Ostariophysi</taxon>
        <taxon>Siluriformes</taxon>
        <taxon>Siluridae</taxon>
        <taxon>Silurus</taxon>
    </lineage>
</organism>
<evidence type="ECO:0000259" key="11">
    <source>
        <dbReference type="Pfam" id="PF12460"/>
    </source>
</evidence>
<dbReference type="GO" id="GO:0005634">
    <property type="term" value="C:nucleus"/>
    <property type="evidence" value="ECO:0007669"/>
    <property type="project" value="UniProtKB-SubCell"/>
</dbReference>
<dbReference type="InterPro" id="IPR024687">
    <property type="entry name" value="MMS19_C"/>
</dbReference>
<dbReference type="Gene3D" id="1.25.10.10">
    <property type="entry name" value="Leucine-rich Repeat Variant"/>
    <property type="match status" value="2"/>
</dbReference>
<evidence type="ECO:0000256" key="2">
    <source>
        <dbReference type="ARBA" id="ARBA00004186"/>
    </source>
</evidence>
<dbReference type="InterPro" id="IPR011989">
    <property type="entry name" value="ARM-like"/>
</dbReference>
<protein>
    <recommendedName>
        <fullName evidence="10">MMS19 nucleotide excision repair protein</fullName>
    </recommendedName>
</protein>
<evidence type="ECO:0000256" key="10">
    <source>
        <dbReference type="RuleBase" id="RU367072"/>
    </source>
</evidence>
<dbReference type="PANTHER" id="PTHR12891:SF0">
    <property type="entry name" value="MMS19 NUCLEOTIDE EXCISION REPAIR PROTEIN HOMOLOG"/>
    <property type="match status" value="1"/>
</dbReference>
<evidence type="ECO:0000259" key="12">
    <source>
        <dbReference type="Pfam" id="PF14500"/>
    </source>
</evidence>
<comment type="similarity">
    <text evidence="3 10">Belongs to the MET18/MMS19 family.</text>
</comment>
<comment type="subunit">
    <text evidence="10">Component of the CIA complex.</text>
</comment>
<reference evidence="13" key="1">
    <citation type="submission" date="2018-07" db="EMBL/GenBank/DDBJ databases">
        <title>Comparative genomics of catfishes provides insights into carnivory and benthic adaptation.</title>
        <authorList>
            <person name="Zhang Y."/>
            <person name="Wang D."/>
            <person name="Peng Z."/>
            <person name="Zheng S."/>
            <person name="Shao F."/>
            <person name="Tao W."/>
        </authorList>
    </citation>
    <scope>NUCLEOTIDE SEQUENCE</scope>
    <source>
        <strain evidence="13">Chongqing</strain>
    </source>
</reference>